<dbReference type="PANTHER" id="PTHR11214">
    <property type="entry name" value="BETA-1,3-N-ACETYLGLUCOSAMINYLTRANSFERASE"/>
    <property type="match status" value="1"/>
</dbReference>
<keyword evidence="4" id="KW-0808">Transferase</keyword>
<evidence type="ECO:0008006" key="14">
    <source>
        <dbReference type="Google" id="ProtNLM"/>
    </source>
</evidence>
<feature type="compositionally biased region" description="Basic and acidic residues" evidence="10">
    <location>
        <begin position="508"/>
        <end position="528"/>
    </location>
</feature>
<evidence type="ECO:0000256" key="10">
    <source>
        <dbReference type="SAM" id="MobiDB-lite"/>
    </source>
</evidence>
<gene>
    <name evidence="12" type="ORF">EMPS_00428</name>
</gene>
<feature type="region of interest" description="Disordered" evidence="10">
    <location>
        <begin position="387"/>
        <end position="557"/>
    </location>
</feature>
<organism evidence="12 13">
    <name type="scientific">Entomortierella parvispora</name>
    <dbReference type="NCBI Taxonomy" id="205924"/>
    <lineage>
        <taxon>Eukaryota</taxon>
        <taxon>Fungi</taxon>
        <taxon>Fungi incertae sedis</taxon>
        <taxon>Mucoromycota</taxon>
        <taxon>Mortierellomycotina</taxon>
        <taxon>Mortierellomycetes</taxon>
        <taxon>Mortierellales</taxon>
        <taxon>Mortierellaceae</taxon>
        <taxon>Entomortierella</taxon>
    </lineage>
</organism>
<comment type="subcellular location">
    <subcellularLocation>
        <location evidence="1">Golgi apparatus membrane</location>
        <topology evidence="1">Single-pass type II membrane protein</topology>
    </subcellularLocation>
</comment>
<feature type="signal peptide" evidence="11">
    <location>
        <begin position="1"/>
        <end position="16"/>
    </location>
</feature>
<sequence>MVGLCSWMLIITRGQAGGFEGRMPPSQDVVSGSPLSGFSAEGLTPPTARLPGSRIVISVIVMSSATPQGRVNRQLFRDTTLKLFPSPRNQAATVQYRFVIGHPPESAMADIQREHDLMDDLLMVEDAPDTPDGKSLKLYKAIQWADSQDFDYLVKTEDDVLVRMDILSGELFKLGPRSWFWKGLVFKNVPNTRLDDMDLKEMPKFTDGTLTTLSRDIIRLLAQPAPRYMLASSAQSLGIWLHGYGINPIHDIRIQPGAFVCEENLIAKHFDNEPSVMRQPHEDPRTMVDRINKIRSELKANKNNPSFETQLTICDERIQRRCALCYRCTKRAANWKHMGFDCKPGGVVVGDKYRKPEMLDAKQMDELLNRPSTGISDELEIIPLRDSRPEARYRQQQLQREEEQRQRELELEQLKQLDAAGEGEVEDEDDGGASSVEDDTLQSTEGGSEAGGDEEPVVDDSAAEKGINDEDQGDQAIGNEDEGTDQGSEEDGDNRADGSESTEDQDSHDESEMHISDKEVDYLDRRQDNGVNDAVPPVVKKSLSGSKSSTKKKTGRS</sequence>
<evidence type="ECO:0000256" key="5">
    <source>
        <dbReference type="ARBA" id="ARBA00022692"/>
    </source>
</evidence>
<evidence type="ECO:0000256" key="3">
    <source>
        <dbReference type="ARBA" id="ARBA00022676"/>
    </source>
</evidence>
<comment type="similarity">
    <text evidence="2">Belongs to the glycosyltransferase 31 family.</text>
</comment>
<evidence type="ECO:0000313" key="12">
    <source>
        <dbReference type="EMBL" id="GJJ68082.1"/>
    </source>
</evidence>
<dbReference type="Pfam" id="PF01762">
    <property type="entry name" value="Galactosyl_T"/>
    <property type="match status" value="1"/>
</dbReference>
<evidence type="ECO:0000256" key="9">
    <source>
        <dbReference type="ARBA" id="ARBA00023136"/>
    </source>
</evidence>
<dbReference type="GO" id="GO:0016758">
    <property type="term" value="F:hexosyltransferase activity"/>
    <property type="evidence" value="ECO:0007669"/>
    <property type="project" value="InterPro"/>
</dbReference>
<dbReference type="EMBL" id="BQFW01000001">
    <property type="protein sequence ID" value="GJJ68082.1"/>
    <property type="molecule type" value="Genomic_DNA"/>
</dbReference>
<evidence type="ECO:0000256" key="2">
    <source>
        <dbReference type="ARBA" id="ARBA00008661"/>
    </source>
</evidence>
<evidence type="ECO:0000256" key="1">
    <source>
        <dbReference type="ARBA" id="ARBA00004323"/>
    </source>
</evidence>
<evidence type="ECO:0000256" key="7">
    <source>
        <dbReference type="ARBA" id="ARBA00022989"/>
    </source>
</evidence>
<dbReference type="InterPro" id="IPR002659">
    <property type="entry name" value="Glyco_trans_31"/>
</dbReference>
<evidence type="ECO:0000313" key="13">
    <source>
        <dbReference type="Proteomes" id="UP000827284"/>
    </source>
</evidence>
<keyword evidence="3" id="KW-0328">Glycosyltransferase</keyword>
<dbReference type="AlphaFoldDB" id="A0A9P3H142"/>
<proteinExistence type="inferred from homology"/>
<keyword evidence="6" id="KW-0735">Signal-anchor</keyword>
<keyword evidence="5" id="KW-0812">Transmembrane</keyword>
<keyword evidence="7" id="KW-1133">Transmembrane helix</keyword>
<dbReference type="OrthoDB" id="1158011at2759"/>
<feature type="compositionally biased region" description="Basic and acidic residues" evidence="10">
    <location>
        <begin position="387"/>
        <end position="415"/>
    </location>
</feature>
<feature type="chain" id="PRO_5040370485" description="Hexosyltransferase" evidence="11">
    <location>
        <begin position="17"/>
        <end position="557"/>
    </location>
</feature>
<dbReference type="GO" id="GO:0000139">
    <property type="term" value="C:Golgi membrane"/>
    <property type="evidence" value="ECO:0007669"/>
    <property type="project" value="UniProtKB-SubCell"/>
</dbReference>
<keyword evidence="9" id="KW-0472">Membrane</keyword>
<feature type="compositionally biased region" description="Acidic residues" evidence="10">
    <location>
        <begin position="469"/>
        <end position="492"/>
    </location>
</feature>
<keyword evidence="11" id="KW-0732">Signal</keyword>
<reference evidence="12" key="1">
    <citation type="submission" date="2021-11" db="EMBL/GenBank/DDBJ databases">
        <authorList>
            <person name="Herlambang A."/>
            <person name="Guo Y."/>
            <person name="Takashima Y."/>
            <person name="Nishizawa T."/>
        </authorList>
    </citation>
    <scope>NUCLEOTIDE SEQUENCE</scope>
    <source>
        <strain evidence="12">E1425</strain>
    </source>
</reference>
<evidence type="ECO:0000256" key="11">
    <source>
        <dbReference type="SAM" id="SignalP"/>
    </source>
</evidence>
<protein>
    <recommendedName>
        <fullName evidence="14">Hexosyltransferase</fullName>
    </recommendedName>
</protein>
<dbReference type="Proteomes" id="UP000827284">
    <property type="component" value="Unassembled WGS sequence"/>
</dbReference>
<comment type="caution">
    <text evidence="12">The sequence shown here is derived from an EMBL/GenBank/DDBJ whole genome shotgun (WGS) entry which is preliminary data.</text>
</comment>
<keyword evidence="13" id="KW-1185">Reference proteome</keyword>
<keyword evidence="8" id="KW-0333">Golgi apparatus</keyword>
<name>A0A9P3H142_9FUNG</name>
<evidence type="ECO:0000256" key="8">
    <source>
        <dbReference type="ARBA" id="ARBA00023034"/>
    </source>
</evidence>
<feature type="compositionally biased region" description="Acidic residues" evidence="10">
    <location>
        <begin position="421"/>
        <end position="440"/>
    </location>
</feature>
<reference evidence="12" key="2">
    <citation type="journal article" date="2022" name="Microbiol. Resour. Announc.">
        <title>Whole-Genome Sequence of Entomortierella parvispora E1425, a Mucoromycotan Fungus Associated with Burkholderiaceae-Related Endosymbiotic Bacteria.</title>
        <authorList>
            <person name="Herlambang A."/>
            <person name="Guo Y."/>
            <person name="Takashima Y."/>
            <person name="Narisawa K."/>
            <person name="Ohta H."/>
            <person name="Nishizawa T."/>
        </authorList>
    </citation>
    <scope>NUCLEOTIDE SEQUENCE</scope>
    <source>
        <strain evidence="12">E1425</strain>
    </source>
</reference>
<accession>A0A9P3H142</accession>
<evidence type="ECO:0000256" key="4">
    <source>
        <dbReference type="ARBA" id="ARBA00022679"/>
    </source>
</evidence>
<evidence type="ECO:0000256" key="6">
    <source>
        <dbReference type="ARBA" id="ARBA00022968"/>
    </source>
</evidence>